<gene>
    <name evidence="4" type="ORF">GHT06_016008</name>
</gene>
<feature type="compositionally biased region" description="Polar residues" evidence="1">
    <location>
        <begin position="77"/>
        <end position="93"/>
    </location>
</feature>
<keyword evidence="2" id="KW-0732">Signal</keyword>
<accession>A0AAD5KRQ3</accession>
<organism evidence="4 5">
    <name type="scientific">Daphnia sinensis</name>
    <dbReference type="NCBI Taxonomy" id="1820382"/>
    <lineage>
        <taxon>Eukaryota</taxon>
        <taxon>Metazoa</taxon>
        <taxon>Ecdysozoa</taxon>
        <taxon>Arthropoda</taxon>
        <taxon>Crustacea</taxon>
        <taxon>Branchiopoda</taxon>
        <taxon>Diplostraca</taxon>
        <taxon>Cladocera</taxon>
        <taxon>Anomopoda</taxon>
        <taxon>Daphniidae</taxon>
        <taxon>Daphnia</taxon>
        <taxon>Daphnia similis group</taxon>
    </lineage>
</organism>
<dbReference type="EMBL" id="WJBH02000005">
    <property type="protein sequence ID" value="KAI9559219.1"/>
    <property type="molecule type" value="Genomic_DNA"/>
</dbReference>
<feature type="chain" id="PRO_5042131453" description="CUB domain-containing protein" evidence="2">
    <location>
        <begin position="20"/>
        <end position="559"/>
    </location>
</feature>
<feature type="signal peptide" evidence="2">
    <location>
        <begin position="1"/>
        <end position="19"/>
    </location>
</feature>
<evidence type="ECO:0000256" key="2">
    <source>
        <dbReference type="SAM" id="SignalP"/>
    </source>
</evidence>
<feature type="region of interest" description="Disordered" evidence="1">
    <location>
        <begin position="77"/>
        <end position="110"/>
    </location>
</feature>
<feature type="domain" description="CUB" evidence="3">
    <location>
        <begin position="349"/>
        <end position="558"/>
    </location>
</feature>
<sequence length="559" mass="60402">MSIFYLLLSIILALQASQACDGASQNEGQYAIGRQQTPNYFTYAYGYTPNLWNVLYYQPRLPTLVYANPYEGRTINRTPVSSPQFRTNFQEDNINGREDEDGKNEANTDDKEDRFALGGIITENFINTRPVEFNSGLSTFNPWGQKIKNIVNLSPVSVNPNVNYQVATFDSCTSRNGDAGICASRAVCSLFGGRSSGVCNLGLTCCVNAINTCDGAITLNNTYWQSPATPITAPSTCSLTVTLDSKRREQIKPICQIRLDFVSFTTSQPTGGTCTDTFEVSGSSNIAPVICGDNSGQHMYLDVQSSALSSTDLKLKFNFAVGTQTYPYIPRSWNIKIAMLPCGVSYLAPKDCLQYFTSAKGRVSSFNWHDVSSTSTRQLNNQNYRICFRTELIKAHPTKATQMCLSVCSVTNGGDAFSITTVPPSGASSTASAAGYAATLSAVGTTFKDSVKGTRAVCLYDYLLIAGGRDSNNVEADRYCGNALNPAVIGQGGPRLLVTEPPPGGLPSSVQVCSSLMPFRLIYRTDGTEEEITAVTTSNIIAAAADTANTGFCLDFEEK</sequence>
<proteinExistence type="predicted"/>
<evidence type="ECO:0000259" key="3">
    <source>
        <dbReference type="Pfam" id="PF26080"/>
    </source>
</evidence>
<dbReference type="Pfam" id="PF26080">
    <property type="entry name" value="CUB_animal"/>
    <property type="match status" value="1"/>
</dbReference>
<dbReference type="PANTHER" id="PTHR33236:SF5">
    <property type="entry name" value="CUB DOMAIN-CONTAINING PROTEIN"/>
    <property type="match status" value="1"/>
</dbReference>
<protein>
    <recommendedName>
        <fullName evidence="3">CUB domain-containing protein</fullName>
    </recommendedName>
</protein>
<comment type="caution">
    <text evidence="4">The sequence shown here is derived from an EMBL/GenBank/DDBJ whole genome shotgun (WGS) entry which is preliminary data.</text>
</comment>
<dbReference type="InterPro" id="IPR058698">
    <property type="entry name" value="CUB_metazoa"/>
</dbReference>
<dbReference type="PANTHER" id="PTHR33236">
    <property type="entry name" value="INTRAFLAGELLAR TRANSPORT PROTEIN 122 FAMILY PROTEIN-RELATED"/>
    <property type="match status" value="1"/>
</dbReference>
<evidence type="ECO:0000313" key="4">
    <source>
        <dbReference type="EMBL" id="KAI9559219.1"/>
    </source>
</evidence>
<dbReference type="Proteomes" id="UP000820818">
    <property type="component" value="Linkage Group LG5"/>
</dbReference>
<evidence type="ECO:0000313" key="5">
    <source>
        <dbReference type="Proteomes" id="UP000820818"/>
    </source>
</evidence>
<keyword evidence="5" id="KW-1185">Reference proteome</keyword>
<dbReference type="AlphaFoldDB" id="A0AAD5KRQ3"/>
<reference evidence="4 5" key="1">
    <citation type="submission" date="2022-05" db="EMBL/GenBank/DDBJ databases">
        <title>A multi-omics perspective on studying reproductive biology in Daphnia sinensis.</title>
        <authorList>
            <person name="Jia J."/>
        </authorList>
    </citation>
    <scope>NUCLEOTIDE SEQUENCE [LARGE SCALE GENOMIC DNA]</scope>
    <source>
        <strain evidence="4 5">WSL</strain>
    </source>
</reference>
<name>A0AAD5KRQ3_9CRUS</name>
<evidence type="ECO:0000256" key="1">
    <source>
        <dbReference type="SAM" id="MobiDB-lite"/>
    </source>
</evidence>